<proteinExistence type="predicted"/>
<sequence>MRNNFTSGIETSELSDDALDGVSGGLAHAGADVAGHSASVCVGDVAGAAESAAASLPLSQVTGLVSVRTSGI</sequence>
<reference evidence="2" key="1">
    <citation type="journal article" date="2019" name="Int. J. Syst. Evol. Microbiol.">
        <title>The Global Catalogue of Microorganisms (GCM) 10K type strain sequencing project: providing services to taxonomists for standard genome sequencing and annotation.</title>
        <authorList>
            <consortium name="The Broad Institute Genomics Platform"/>
            <consortium name="The Broad Institute Genome Sequencing Center for Infectious Disease"/>
            <person name="Wu L."/>
            <person name="Ma J."/>
        </authorList>
    </citation>
    <scope>NUCLEOTIDE SEQUENCE [LARGE SCALE GENOMIC DNA]</scope>
    <source>
        <strain evidence="2">JCM 4737</strain>
    </source>
</reference>
<dbReference type="RefSeq" id="WP_167518847.1">
    <property type="nucleotide sequence ID" value="NZ_BMVO01000017.1"/>
</dbReference>
<comment type="caution">
    <text evidence="1">The sequence shown here is derived from an EMBL/GenBank/DDBJ whole genome shotgun (WGS) entry which is preliminary data.</text>
</comment>
<evidence type="ECO:0008006" key="3">
    <source>
        <dbReference type="Google" id="ProtNLM"/>
    </source>
</evidence>
<gene>
    <name evidence="1" type="ORF">GCM10010346_46410</name>
</gene>
<accession>A0ABQ3DUY1</accession>
<evidence type="ECO:0000313" key="2">
    <source>
        <dbReference type="Proteomes" id="UP000599437"/>
    </source>
</evidence>
<name>A0ABQ3DUY1_9ACTN</name>
<dbReference type="Proteomes" id="UP000599437">
    <property type="component" value="Unassembled WGS sequence"/>
</dbReference>
<organism evidence="1 2">
    <name type="scientific">Streptomyces chryseus</name>
    <dbReference type="NCBI Taxonomy" id="68186"/>
    <lineage>
        <taxon>Bacteria</taxon>
        <taxon>Bacillati</taxon>
        <taxon>Actinomycetota</taxon>
        <taxon>Actinomycetes</taxon>
        <taxon>Kitasatosporales</taxon>
        <taxon>Streptomycetaceae</taxon>
        <taxon>Streptomyces</taxon>
    </lineage>
</organism>
<protein>
    <recommendedName>
        <fullName evidence="3">Type A2 lantipeptide</fullName>
    </recommendedName>
</protein>
<evidence type="ECO:0000313" key="1">
    <source>
        <dbReference type="EMBL" id="GHB17260.1"/>
    </source>
</evidence>
<keyword evidence="2" id="KW-1185">Reference proteome</keyword>
<dbReference type="EMBL" id="BMVO01000017">
    <property type="protein sequence ID" value="GHB17260.1"/>
    <property type="molecule type" value="Genomic_DNA"/>
</dbReference>